<feature type="domain" description="Glutamate/phenylalanine/leucine/valine/L-tryptophan dehydrogenase C-terminal" evidence="11">
    <location>
        <begin position="229"/>
        <end position="460"/>
    </location>
</feature>
<comment type="catalytic activity">
    <reaction evidence="5">
        <text>L-glutamate + NADP(+) + H2O = 2-oxoglutarate + NH4(+) + NADPH + H(+)</text>
        <dbReference type="Rhea" id="RHEA:11612"/>
        <dbReference type="ChEBI" id="CHEBI:15377"/>
        <dbReference type="ChEBI" id="CHEBI:15378"/>
        <dbReference type="ChEBI" id="CHEBI:16810"/>
        <dbReference type="ChEBI" id="CHEBI:28938"/>
        <dbReference type="ChEBI" id="CHEBI:29985"/>
        <dbReference type="ChEBI" id="CHEBI:57783"/>
        <dbReference type="ChEBI" id="CHEBI:58349"/>
        <dbReference type="EC" id="1.4.1.3"/>
    </reaction>
</comment>
<reference evidence="12 13" key="1">
    <citation type="journal article" date="2018" name="Plant J.">
        <title>Genome sequences of Chlorella sorokiniana UTEX 1602 and Micractinium conductrix SAG 241.80: implications to maltose excretion by a green alga.</title>
        <authorList>
            <person name="Arriola M.B."/>
            <person name="Velmurugan N."/>
            <person name="Zhang Y."/>
            <person name="Plunkett M.H."/>
            <person name="Hondzo H."/>
            <person name="Barney B.M."/>
        </authorList>
    </citation>
    <scope>NUCLEOTIDE SEQUENCE [LARGE SCALE GENOMIC DNA]</scope>
    <source>
        <strain evidence="13">UTEX 1602</strain>
    </source>
</reference>
<feature type="binding site" evidence="8">
    <location>
        <position position="236"/>
    </location>
    <ligand>
        <name>NAD(+)</name>
        <dbReference type="ChEBI" id="CHEBI:57540"/>
    </ligand>
</feature>
<feature type="site" description="Important for catalysis" evidence="9">
    <location>
        <position position="193"/>
    </location>
</feature>
<dbReference type="InterPro" id="IPR006096">
    <property type="entry name" value="Glu/Leu/Phe/Val/Trp_DH_C"/>
</dbReference>
<gene>
    <name evidence="12" type="ORF">C2E21_6626</name>
</gene>
<evidence type="ECO:0000256" key="1">
    <source>
        <dbReference type="ARBA" id="ARBA00006382"/>
    </source>
</evidence>
<organism evidence="12 13">
    <name type="scientific">Chlorella sorokiniana</name>
    <name type="common">Freshwater green alga</name>
    <dbReference type="NCBI Taxonomy" id="3076"/>
    <lineage>
        <taxon>Eukaryota</taxon>
        <taxon>Viridiplantae</taxon>
        <taxon>Chlorophyta</taxon>
        <taxon>core chlorophytes</taxon>
        <taxon>Trebouxiophyceae</taxon>
        <taxon>Chlorellales</taxon>
        <taxon>Chlorellaceae</taxon>
        <taxon>Chlorella clade</taxon>
        <taxon>Chlorella</taxon>
    </lineage>
</organism>
<comment type="catalytic activity">
    <reaction evidence="4">
        <text>L-glutamate + NAD(+) + H2O = 2-oxoglutarate + NH4(+) + NADH + H(+)</text>
        <dbReference type="Rhea" id="RHEA:15133"/>
        <dbReference type="ChEBI" id="CHEBI:15377"/>
        <dbReference type="ChEBI" id="CHEBI:15378"/>
        <dbReference type="ChEBI" id="CHEBI:16810"/>
        <dbReference type="ChEBI" id="CHEBI:28938"/>
        <dbReference type="ChEBI" id="CHEBI:29985"/>
        <dbReference type="ChEBI" id="CHEBI:57540"/>
        <dbReference type="ChEBI" id="CHEBI:57945"/>
        <dbReference type="EC" id="1.4.1.3"/>
    </reaction>
</comment>
<sequence length="462" mass="50306">MALALKKLASAGVAHQLLPAAGALLPGLGAAASQLQARRTKMSHSEATNTFILEALEHLEYPKRLRKLLLTPEREVAVELALLRDNGEVATFNAYRVQHDNSRGPYKGGLRFHPQVDLDDVRSLASLMTWKTAVMDIPFGGAKGGVTVDPNELSERELEILTRKLVQLEILTRKLVQALRPILGTYEDIPAPDMNTGAREMAWIFDEYTKFAGFSPGIVTGKPVWLHGSLGREAATGRGTVFAIRELLAAQGLGEIKNKSFVIQGFGNVGSWAAQILHEMGGRVVAVSDAFGAVANEHGLQIPDLRAHVADRHSLASFAGGVVIPKESVLTVPCDVLIPAAIGGVIDEDNARDLQCKIVAEAANGPTTPEGDAILRERGITVLPDIFTNGGGVTVSFFEWVQNLQNFKWSEDEVNAKLDRVMREAFEAIWELHTEDKIPLRTAAFVKALQRVTRARVHRGFD</sequence>
<evidence type="ECO:0000256" key="6">
    <source>
        <dbReference type="PIRNR" id="PIRNR000185"/>
    </source>
</evidence>
<dbReference type="InterPro" id="IPR006095">
    <property type="entry name" value="Glu/Leu/Phe/Val/Trp_DH"/>
</dbReference>
<dbReference type="InterPro" id="IPR046346">
    <property type="entry name" value="Aminoacid_DH-like_N_sf"/>
</dbReference>
<dbReference type="InterPro" id="IPR033524">
    <property type="entry name" value="Glu/Leu/Phe/Val_DH_AS"/>
</dbReference>
<evidence type="ECO:0000313" key="13">
    <source>
        <dbReference type="Proteomes" id="UP000239899"/>
    </source>
</evidence>
<evidence type="ECO:0000256" key="9">
    <source>
        <dbReference type="PIRSR" id="PIRSR000185-3"/>
    </source>
</evidence>
<protein>
    <recommendedName>
        <fullName evidence="6">Glutamate dehydrogenase</fullName>
    </recommendedName>
</protein>
<dbReference type="InterPro" id="IPR036291">
    <property type="entry name" value="NAD(P)-bd_dom_sf"/>
</dbReference>
<dbReference type="InterPro" id="IPR033922">
    <property type="entry name" value="NAD_bind_Glu_DH"/>
</dbReference>
<evidence type="ECO:0000256" key="7">
    <source>
        <dbReference type="PIRSR" id="PIRSR000185-1"/>
    </source>
</evidence>
<dbReference type="Pfam" id="PF02812">
    <property type="entry name" value="ELFV_dehydrog_N"/>
    <property type="match status" value="1"/>
</dbReference>
<dbReference type="GO" id="GO:0005739">
    <property type="term" value="C:mitochondrion"/>
    <property type="evidence" value="ECO:0007669"/>
    <property type="project" value="TreeGrafter"/>
</dbReference>
<comment type="similarity">
    <text evidence="1 6 10">Belongs to the Glu/Leu/Phe/Val dehydrogenases family.</text>
</comment>
<dbReference type="SMART" id="SM00839">
    <property type="entry name" value="ELFV_dehydrog"/>
    <property type="match status" value="1"/>
</dbReference>
<dbReference type="Pfam" id="PF00208">
    <property type="entry name" value="ELFV_dehydrog"/>
    <property type="match status" value="1"/>
</dbReference>
<dbReference type="PIRSF" id="PIRSF000185">
    <property type="entry name" value="Glu_DH"/>
    <property type="match status" value="1"/>
</dbReference>
<dbReference type="PANTHER" id="PTHR11606:SF24">
    <property type="entry name" value="NAD-SPECIFIC GLUTAMATE DEHYDROGENASE"/>
    <property type="match status" value="1"/>
</dbReference>
<keyword evidence="13" id="KW-1185">Reference proteome</keyword>
<dbReference type="InterPro" id="IPR006097">
    <property type="entry name" value="Glu/Leu/Phe/Val/Trp_DH_dimer"/>
</dbReference>
<proteinExistence type="inferred from homology"/>
<evidence type="ECO:0000256" key="10">
    <source>
        <dbReference type="RuleBase" id="RU004417"/>
    </source>
</evidence>
<feature type="binding site" evidence="8">
    <location>
        <position position="396"/>
    </location>
    <ligand>
        <name>substrate</name>
    </ligand>
</feature>
<dbReference type="CDD" id="cd01076">
    <property type="entry name" value="NAD_bind_1_Glu_DH"/>
    <property type="match status" value="1"/>
</dbReference>
<name>A0A2P6TJU1_CHLSO</name>
<evidence type="ECO:0000313" key="12">
    <source>
        <dbReference type="EMBL" id="PRW44354.1"/>
    </source>
</evidence>
<feature type="binding site" evidence="8">
    <location>
        <position position="131"/>
    </location>
    <ligand>
        <name>substrate</name>
    </ligand>
</feature>
<evidence type="ECO:0000256" key="8">
    <source>
        <dbReference type="PIRSR" id="PIRSR000185-2"/>
    </source>
</evidence>
<dbReference type="EMBL" id="LHPG02000013">
    <property type="protein sequence ID" value="PRW44354.1"/>
    <property type="molecule type" value="Genomic_DNA"/>
</dbReference>
<evidence type="ECO:0000256" key="3">
    <source>
        <dbReference type="ARBA" id="ARBA00023027"/>
    </source>
</evidence>
<dbReference type="GO" id="GO:0006538">
    <property type="term" value="P:L-glutamate catabolic process"/>
    <property type="evidence" value="ECO:0007669"/>
    <property type="project" value="TreeGrafter"/>
</dbReference>
<feature type="active site" description="Proton donor" evidence="7">
    <location>
        <position position="143"/>
    </location>
</feature>
<feature type="binding site" evidence="8">
    <location>
        <position position="107"/>
    </location>
    <ligand>
        <name>substrate</name>
    </ligand>
</feature>
<dbReference type="Proteomes" id="UP000239899">
    <property type="component" value="Unassembled WGS sequence"/>
</dbReference>
<evidence type="ECO:0000256" key="5">
    <source>
        <dbReference type="ARBA" id="ARBA00048577"/>
    </source>
</evidence>
<dbReference type="SUPFAM" id="SSF51735">
    <property type="entry name" value="NAD(P)-binding Rossmann-fold domains"/>
    <property type="match status" value="1"/>
</dbReference>
<evidence type="ECO:0000259" key="11">
    <source>
        <dbReference type="SMART" id="SM00839"/>
    </source>
</evidence>
<dbReference type="PROSITE" id="PS00074">
    <property type="entry name" value="GLFV_DEHYDROGENASE"/>
    <property type="match status" value="1"/>
</dbReference>
<dbReference type="Gene3D" id="3.40.50.720">
    <property type="entry name" value="NAD(P)-binding Rossmann-like Domain"/>
    <property type="match status" value="1"/>
</dbReference>
<dbReference type="AlphaFoldDB" id="A0A2P6TJU1"/>
<dbReference type="SUPFAM" id="SSF53223">
    <property type="entry name" value="Aminoacid dehydrogenase-like, N-terminal domain"/>
    <property type="match status" value="1"/>
</dbReference>
<keyword evidence="3 8" id="KW-0520">NAD</keyword>
<keyword evidence="8" id="KW-0547">Nucleotide-binding</keyword>
<dbReference type="PRINTS" id="PR00082">
    <property type="entry name" value="GLFDHDRGNASE"/>
</dbReference>
<dbReference type="Gene3D" id="3.40.50.10860">
    <property type="entry name" value="Leucine Dehydrogenase, chain A, domain 1"/>
    <property type="match status" value="1"/>
</dbReference>
<feature type="binding site" evidence="8">
    <location>
        <position position="268"/>
    </location>
    <ligand>
        <name>NAD(+)</name>
        <dbReference type="ChEBI" id="CHEBI:57540"/>
    </ligand>
</feature>
<dbReference type="InterPro" id="IPR014362">
    <property type="entry name" value="Glu_DH"/>
</dbReference>
<evidence type="ECO:0000256" key="2">
    <source>
        <dbReference type="ARBA" id="ARBA00023002"/>
    </source>
</evidence>
<dbReference type="STRING" id="3076.A0A2P6TJU1"/>
<accession>A0A2P6TJU1</accession>
<dbReference type="OrthoDB" id="6718861at2759"/>
<keyword evidence="2 6" id="KW-0560">Oxidoreductase</keyword>
<dbReference type="PANTHER" id="PTHR11606">
    <property type="entry name" value="GLUTAMATE DEHYDROGENASE"/>
    <property type="match status" value="1"/>
</dbReference>
<dbReference type="GO" id="GO:0004352">
    <property type="term" value="F:glutamate dehydrogenase (NAD+) activity"/>
    <property type="evidence" value="ECO:0007669"/>
    <property type="project" value="TreeGrafter"/>
</dbReference>
<comment type="caution">
    <text evidence="12">The sequence shown here is derived from an EMBL/GenBank/DDBJ whole genome shotgun (WGS) entry which is preliminary data.</text>
</comment>
<evidence type="ECO:0000256" key="4">
    <source>
        <dbReference type="ARBA" id="ARBA00047867"/>
    </source>
</evidence>
<dbReference type="GO" id="GO:0000166">
    <property type="term" value="F:nucleotide binding"/>
    <property type="evidence" value="ECO:0007669"/>
    <property type="project" value="UniProtKB-KW"/>
</dbReference>